<dbReference type="AlphaFoldDB" id="A0AAV6RBS3"/>
<feature type="region of interest" description="Disordered" evidence="1">
    <location>
        <begin position="56"/>
        <end position="101"/>
    </location>
</feature>
<comment type="caution">
    <text evidence="2">The sequence shown here is derived from an EMBL/GenBank/DDBJ whole genome shotgun (WGS) entry which is preliminary data.</text>
</comment>
<accession>A0AAV6RBS3</accession>
<keyword evidence="3" id="KW-1185">Reference proteome</keyword>
<reference evidence="2 3" key="1">
    <citation type="journal article" date="2021" name="Sci. Rep.">
        <title>Chromosome anchoring in Senegalese sole (Solea senegalensis) reveals sex-associated markers and genome rearrangements in flatfish.</title>
        <authorList>
            <person name="Guerrero-Cozar I."/>
            <person name="Gomez-Garrido J."/>
            <person name="Berbel C."/>
            <person name="Martinez-Blanch J.F."/>
            <person name="Alioto T."/>
            <person name="Claros M.G."/>
            <person name="Gagnaire P.A."/>
            <person name="Manchado M."/>
        </authorList>
    </citation>
    <scope>NUCLEOTIDE SEQUENCE [LARGE SCALE GENOMIC DNA]</scope>
    <source>
        <strain evidence="2">Sse05_10M</strain>
    </source>
</reference>
<evidence type="ECO:0000313" key="2">
    <source>
        <dbReference type="EMBL" id="KAG7502751.1"/>
    </source>
</evidence>
<dbReference type="EMBL" id="JAGKHQ010000012">
    <property type="protein sequence ID" value="KAG7502751.1"/>
    <property type="molecule type" value="Genomic_DNA"/>
</dbReference>
<gene>
    <name evidence="2" type="ORF">JOB18_025931</name>
</gene>
<organism evidence="2 3">
    <name type="scientific">Solea senegalensis</name>
    <name type="common">Senegalese sole</name>
    <dbReference type="NCBI Taxonomy" id="28829"/>
    <lineage>
        <taxon>Eukaryota</taxon>
        <taxon>Metazoa</taxon>
        <taxon>Chordata</taxon>
        <taxon>Craniata</taxon>
        <taxon>Vertebrata</taxon>
        <taxon>Euteleostomi</taxon>
        <taxon>Actinopterygii</taxon>
        <taxon>Neopterygii</taxon>
        <taxon>Teleostei</taxon>
        <taxon>Neoteleostei</taxon>
        <taxon>Acanthomorphata</taxon>
        <taxon>Carangaria</taxon>
        <taxon>Pleuronectiformes</taxon>
        <taxon>Pleuronectoidei</taxon>
        <taxon>Soleidae</taxon>
        <taxon>Solea</taxon>
    </lineage>
</organism>
<proteinExistence type="predicted"/>
<evidence type="ECO:0000256" key="1">
    <source>
        <dbReference type="SAM" id="MobiDB-lite"/>
    </source>
</evidence>
<protein>
    <submittedName>
        <fullName evidence="2">Uncharacterized protein</fullName>
    </submittedName>
</protein>
<name>A0AAV6RBS3_SOLSE</name>
<sequence length="101" mass="10676">MGDSPLLGRCRIIDHTGCEWLLHSSQWRSTGCVISAATTTSLSPYMLDAIYSPNPDLLSGKSGGERKKTQQLHAASGKCSRGAKATEARTSDVSHASESGP</sequence>
<dbReference type="Proteomes" id="UP000693946">
    <property type="component" value="Linkage Group LG2"/>
</dbReference>
<evidence type="ECO:0000313" key="3">
    <source>
        <dbReference type="Proteomes" id="UP000693946"/>
    </source>
</evidence>